<organism evidence="5">
    <name type="scientific">bioreactor metagenome</name>
    <dbReference type="NCBI Taxonomy" id="1076179"/>
    <lineage>
        <taxon>unclassified sequences</taxon>
        <taxon>metagenomes</taxon>
        <taxon>ecological metagenomes</taxon>
    </lineage>
</organism>
<evidence type="ECO:0000256" key="2">
    <source>
        <dbReference type="ARBA" id="ARBA00022801"/>
    </source>
</evidence>
<keyword evidence="3" id="KW-0326">Glycosidase</keyword>
<gene>
    <name evidence="5" type="ORF">SDC9_31072</name>
</gene>
<evidence type="ECO:0000259" key="4">
    <source>
        <dbReference type="Pfam" id="PF17851"/>
    </source>
</evidence>
<dbReference type="EMBL" id="VSSQ01000200">
    <property type="protein sequence ID" value="MPL85104.1"/>
    <property type="molecule type" value="Genomic_DNA"/>
</dbReference>
<comment type="similarity">
    <text evidence="1">Belongs to the glycosyl hydrolase 43 family.</text>
</comment>
<dbReference type="Gene3D" id="2.60.120.200">
    <property type="match status" value="1"/>
</dbReference>
<evidence type="ECO:0000256" key="3">
    <source>
        <dbReference type="ARBA" id="ARBA00023295"/>
    </source>
</evidence>
<comment type="caution">
    <text evidence="5">The sequence shown here is derived from an EMBL/GenBank/DDBJ whole genome shotgun (WGS) entry which is preliminary data.</text>
</comment>
<dbReference type="GO" id="GO:0004553">
    <property type="term" value="F:hydrolase activity, hydrolyzing O-glycosyl compounds"/>
    <property type="evidence" value="ECO:0007669"/>
    <property type="project" value="InterPro"/>
</dbReference>
<dbReference type="CDD" id="cd08999">
    <property type="entry name" value="GH43_ABN-like"/>
    <property type="match status" value="1"/>
</dbReference>
<dbReference type="InterPro" id="IPR013320">
    <property type="entry name" value="ConA-like_dom_sf"/>
</dbReference>
<feature type="domain" description="Beta-xylosidase C-terminal Concanavalin A-like" evidence="4">
    <location>
        <begin position="335"/>
        <end position="484"/>
    </location>
</feature>
<protein>
    <recommendedName>
        <fullName evidence="4">Beta-xylosidase C-terminal Concanavalin A-like domain-containing protein</fullName>
    </recommendedName>
</protein>
<dbReference type="InterPro" id="IPR006710">
    <property type="entry name" value="Glyco_hydro_43"/>
</dbReference>
<dbReference type="GO" id="GO:0005975">
    <property type="term" value="P:carbohydrate metabolic process"/>
    <property type="evidence" value="ECO:0007669"/>
    <property type="project" value="InterPro"/>
</dbReference>
<dbReference type="InterPro" id="IPR023296">
    <property type="entry name" value="Glyco_hydro_beta-prop_sf"/>
</dbReference>
<dbReference type="InterPro" id="IPR051795">
    <property type="entry name" value="Glycosyl_Hydrlase_43"/>
</dbReference>
<dbReference type="PANTHER" id="PTHR42812">
    <property type="entry name" value="BETA-XYLOSIDASE"/>
    <property type="match status" value="1"/>
</dbReference>
<proteinExistence type="inferred from homology"/>
<evidence type="ECO:0000256" key="1">
    <source>
        <dbReference type="ARBA" id="ARBA00009865"/>
    </source>
</evidence>
<keyword evidence="2" id="KW-0378">Hydrolase</keyword>
<evidence type="ECO:0000313" key="5">
    <source>
        <dbReference type="EMBL" id="MPL85104.1"/>
    </source>
</evidence>
<dbReference type="Pfam" id="PF04616">
    <property type="entry name" value="Glyco_hydro_43"/>
    <property type="match status" value="1"/>
</dbReference>
<dbReference type="SUPFAM" id="SSF49899">
    <property type="entry name" value="Concanavalin A-like lectins/glucanases"/>
    <property type="match status" value="1"/>
</dbReference>
<dbReference type="PANTHER" id="PTHR42812:SF5">
    <property type="entry name" value="ENDO-ARABINASE"/>
    <property type="match status" value="1"/>
</dbReference>
<dbReference type="AlphaFoldDB" id="A0A644V1L7"/>
<dbReference type="Gene3D" id="2.115.10.20">
    <property type="entry name" value="Glycosyl hydrolase domain, family 43"/>
    <property type="match status" value="1"/>
</dbReference>
<name>A0A644V1L7_9ZZZZ</name>
<reference evidence="5" key="1">
    <citation type="submission" date="2019-08" db="EMBL/GenBank/DDBJ databases">
        <authorList>
            <person name="Kucharzyk K."/>
            <person name="Murdoch R.W."/>
            <person name="Higgins S."/>
            <person name="Loffler F."/>
        </authorList>
    </citation>
    <scope>NUCLEOTIDE SEQUENCE</scope>
</reference>
<dbReference type="InterPro" id="IPR041542">
    <property type="entry name" value="GH43_C2"/>
</dbReference>
<accession>A0A644V1L7</accession>
<dbReference type="Pfam" id="PF17851">
    <property type="entry name" value="GH43_C2"/>
    <property type="match status" value="1"/>
</dbReference>
<sequence>MICMKKRVLWLLCLIVSFVSAGAQTADTFTNPVIKGDLADPSVIRVGDTYYLTATSSEWAPFYPVYKSADLVNWSQVGHVFDTLPDWLVSSFWAPELYFHKNKYYAYYTARRKSDGVSLIGVATSKDPAKGFEDKGVLIEHGKEAIDAFVFEDEGVLYISWKAYGLDNRPIELLCSRLSDDGLKLEGEPFLLLRDDDRIGMEGQCMFKKDGYYYILYAVKGCCGPNSDYAVYAARSKSIKGPYELYPANPILGGGGGVLSAGHGTMTTTPDGRMFYICHAYFKGADFYNGRQPILQELKVNEQGWPYFVSGSFVAAKQPVPFAGTVQQPVRGFEDSFDGKVLKREWTWNYPVSDVKPVLKKGSLLLKGMPKKGNVDLSALCLRPVAPVYTVETEVLNRNGSLKGITFYGDDKNLVAWGCQGGQLVLKQLKEGDERVLASVPVPAGNVGVKMVVAEGCRISFLWRHAGGKWKALNGFDSVDYSYLVRWDRVARPGLIHWGVAADWAEFGFFKMAVPE</sequence>
<dbReference type="SUPFAM" id="SSF75005">
    <property type="entry name" value="Arabinanase/levansucrase/invertase"/>
    <property type="match status" value="1"/>
</dbReference>